<dbReference type="HOGENOM" id="CLU_066192_47_0_4"/>
<dbReference type="AlphaFoldDB" id="A0A0B6RYR1"/>
<dbReference type="GO" id="GO:0003677">
    <property type="term" value="F:DNA binding"/>
    <property type="evidence" value="ECO:0007669"/>
    <property type="project" value="InterPro"/>
</dbReference>
<accession>A0A0B6RYR1</accession>
<dbReference type="InterPro" id="IPR001387">
    <property type="entry name" value="Cro/C1-type_HTH"/>
</dbReference>
<dbReference type="OrthoDB" id="5957901at2"/>
<evidence type="ECO:0000313" key="4">
    <source>
        <dbReference type="Proteomes" id="UP000031838"/>
    </source>
</evidence>
<feature type="compositionally biased region" description="Basic and acidic residues" evidence="1">
    <location>
        <begin position="104"/>
        <end position="113"/>
    </location>
</feature>
<dbReference type="Pfam" id="PF01381">
    <property type="entry name" value="HTH_3"/>
    <property type="match status" value="1"/>
</dbReference>
<dbReference type="KEGG" id="bgp:BGL_2c04390"/>
<gene>
    <name evidence="3" type="ORF">BGL_2c04390</name>
</gene>
<dbReference type="InterPro" id="IPR010982">
    <property type="entry name" value="Lambda_DNA-bd_dom_sf"/>
</dbReference>
<dbReference type="CDD" id="cd00093">
    <property type="entry name" value="HTH_XRE"/>
    <property type="match status" value="1"/>
</dbReference>
<dbReference type="Proteomes" id="UP000031838">
    <property type="component" value="Chromosome 2"/>
</dbReference>
<dbReference type="SMART" id="SM00530">
    <property type="entry name" value="HTH_XRE"/>
    <property type="match status" value="1"/>
</dbReference>
<dbReference type="SUPFAM" id="SSF47413">
    <property type="entry name" value="lambda repressor-like DNA-binding domains"/>
    <property type="match status" value="1"/>
</dbReference>
<evidence type="ECO:0000256" key="1">
    <source>
        <dbReference type="SAM" id="MobiDB-lite"/>
    </source>
</evidence>
<feature type="compositionally biased region" description="Low complexity" evidence="1">
    <location>
        <begin position="71"/>
        <end position="100"/>
    </location>
</feature>
<dbReference type="Gene3D" id="1.10.260.40">
    <property type="entry name" value="lambda repressor-like DNA-binding domains"/>
    <property type="match status" value="1"/>
</dbReference>
<dbReference type="RefSeq" id="WP_052498396.1">
    <property type="nucleotide sequence ID" value="NZ_CP002581.1"/>
</dbReference>
<proteinExistence type="predicted"/>
<feature type="domain" description="HTH cro/C1-type" evidence="2">
    <location>
        <begin position="15"/>
        <end position="69"/>
    </location>
</feature>
<name>A0A0B6RYR1_BURPL</name>
<sequence length="113" mass="11935">MDYPVKTPAQLRPLLQGFRKAAGLTQAAMAERLGVTQQTYARLEADPTRASVERLFRVMRVLGIEMKLGGAAPAAAEPHAGHAVPPSSSATATEPAAPTAGGRRGSDTPREDW</sequence>
<dbReference type="EMBL" id="CP002581">
    <property type="protein sequence ID" value="AJK48528.1"/>
    <property type="molecule type" value="Genomic_DNA"/>
</dbReference>
<feature type="region of interest" description="Disordered" evidence="1">
    <location>
        <begin position="71"/>
        <end position="113"/>
    </location>
</feature>
<dbReference type="PROSITE" id="PS50943">
    <property type="entry name" value="HTH_CROC1"/>
    <property type="match status" value="1"/>
</dbReference>
<protein>
    <submittedName>
        <fullName evidence="3">Putative transcriptional regulator XRE family</fullName>
    </submittedName>
</protein>
<organism evidence="3 4">
    <name type="scientific">Burkholderia plantarii</name>
    <dbReference type="NCBI Taxonomy" id="41899"/>
    <lineage>
        <taxon>Bacteria</taxon>
        <taxon>Pseudomonadati</taxon>
        <taxon>Pseudomonadota</taxon>
        <taxon>Betaproteobacteria</taxon>
        <taxon>Burkholderiales</taxon>
        <taxon>Burkholderiaceae</taxon>
        <taxon>Burkholderia</taxon>
    </lineage>
</organism>
<reference evidence="4" key="1">
    <citation type="submission" date="2011-03" db="EMBL/GenBank/DDBJ databases">
        <authorList>
            <person name="Voget S."/>
            <person name="Streit W.R."/>
            <person name="Jaeger K.E."/>
            <person name="Daniel R."/>
        </authorList>
    </citation>
    <scope>NUCLEOTIDE SEQUENCE [LARGE SCALE GENOMIC DNA]</scope>
    <source>
        <strain evidence="4">PG1</strain>
    </source>
</reference>
<keyword evidence="4" id="KW-1185">Reference proteome</keyword>
<evidence type="ECO:0000259" key="2">
    <source>
        <dbReference type="PROSITE" id="PS50943"/>
    </source>
</evidence>
<reference evidence="3 4" key="2">
    <citation type="journal article" date="2016" name="Appl. Microbiol. Biotechnol.">
        <title>Mutations improving production and secretion of extracellular lipase by Burkholderia glumae PG1.</title>
        <authorList>
            <person name="Knapp A."/>
            <person name="Voget S."/>
            <person name="Gao R."/>
            <person name="Zaburannyi N."/>
            <person name="Krysciak D."/>
            <person name="Breuer M."/>
            <person name="Hauer B."/>
            <person name="Streit W.R."/>
            <person name="Muller R."/>
            <person name="Daniel R."/>
            <person name="Jaeger K.E."/>
        </authorList>
    </citation>
    <scope>NUCLEOTIDE SEQUENCE [LARGE SCALE GENOMIC DNA]</scope>
    <source>
        <strain evidence="3 4">PG1</strain>
    </source>
</reference>
<evidence type="ECO:0000313" key="3">
    <source>
        <dbReference type="EMBL" id="AJK48528.1"/>
    </source>
</evidence>